<dbReference type="STRING" id="5486.A0A367YG26"/>
<keyword evidence="4" id="KW-0507">mRNA processing</keyword>
<dbReference type="InterPro" id="IPR007854">
    <property type="entry name" value="Fip1_dom"/>
</dbReference>
<accession>A0A367YG26</accession>
<dbReference type="OrthoDB" id="1917198at2759"/>
<feature type="compositionally biased region" description="Pro residues" evidence="6">
    <location>
        <begin position="254"/>
        <end position="263"/>
    </location>
</feature>
<protein>
    <recommendedName>
        <fullName evidence="3">Pre-mRNA polyadenylation factor FIP1</fullName>
    </recommendedName>
</protein>
<dbReference type="AlphaFoldDB" id="A0A367YG26"/>
<feature type="domain" description="Pre-mRNA polyadenylation factor Fip1" evidence="7">
    <location>
        <begin position="136"/>
        <end position="177"/>
    </location>
</feature>
<organism evidence="8 9">
    <name type="scientific">Candida viswanathii</name>
    <dbReference type="NCBI Taxonomy" id="5486"/>
    <lineage>
        <taxon>Eukaryota</taxon>
        <taxon>Fungi</taxon>
        <taxon>Dikarya</taxon>
        <taxon>Ascomycota</taxon>
        <taxon>Saccharomycotina</taxon>
        <taxon>Pichiomycetes</taxon>
        <taxon>Debaryomycetaceae</taxon>
        <taxon>Candida/Lodderomyces clade</taxon>
        <taxon>Candida</taxon>
    </lineage>
</organism>
<feature type="compositionally biased region" description="Low complexity" evidence="6">
    <location>
        <begin position="71"/>
        <end position="92"/>
    </location>
</feature>
<comment type="subcellular location">
    <subcellularLocation>
        <location evidence="1">Nucleus</location>
    </subcellularLocation>
</comment>
<name>A0A367YG26_9ASCO</name>
<reference evidence="8 9" key="1">
    <citation type="submission" date="2018-06" db="EMBL/GenBank/DDBJ databases">
        <title>Whole genome sequencing of Candida tropicalis (genome annotated by CSBL at Korea University).</title>
        <authorList>
            <person name="Ahn J."/>
        </authorList>
    </citation>
    <scope>NUCLEOTIDE SEQUENCE [LARGE SCALE GENOMIC DNA]</scope>
    <source>
        <strain evidence="8 9">ATCC 20962</strain>
    </source>
</reference>
<keyword evidence="9" id="KW-1185">Reference proteome</keyword>
<dbReference type="Proteomes" id="UP000253472">
    <property type="component" value="Unassembled WGS sequence"/>
</dbReference>
<dbReference type="InterPro" id="IPR051187">
    <property type="entry name" value="Pre-mRNA_3'-end_processing_reg"/>
</dbReference>
<keyword evidence="5" id="KW-0539">Nucleus</keyword>
<dbReference type="PANTHER" id="PTHR13484:SF0">
    <property type="entry name" value="PRE-MRNA 3'-END-PROCESSING FACTOR FIP1"/>
    <property type="match status" value="1"/>
</dbReference>
<sequence length="263" mass="28689">MANSDDEDAFLYGSDNEDEKVQQPVTKKVKFADEVEVSDKQPTPEGNNEEEEEEADLEEEEESDSDDDIDIIIGDSQPTPSKPTSTSATVPSDTLSELNDTKSGDTKKPKQRTTVTSSTIDVDKVPEYQDKPLTQLDIELLKTKPWRAPGVDVSDYFNFGFDEFTWIYYCHKQDKVRGEFNPAKVMESIMKGTGEGGDGKVVPGAPGGAPGGGVPPFMAGMPPPPPGFMANMPMPPMGMPLPPPGFNGQFPQPYNMPPNPNQK</sequence>
<evidence type="ECO:0000256" key="2">
    <source>
        <dbReference type="ARBA" id="ARBA00007459"/>
    </source>
</evidence>
<evidence type="ECO:0000256" key="6">
    <source>
        <dbReference type="SAM" id="MobiDB-lite"/>
    </source>
</evidence>
<feature type="region of interest" description="Disordered" evidence="6">
    <location>
        <begin position="240"/>
        <end position="263"/>
    </location>
</feature>
<dbReference type="GO" id="GO:0005847">
    <property type="term" value="C:mRNA cleavage and polyadenylation specificity factor complex"/>
    <property type="evidence" value="ECO:0007669"/>
    <property type="project" value="TreeGrafter"/>
</dbReference>
<feature type="compositionally biased region" description="Basic and acidic residues" evidence="6">
    <location>
        <begin position="30"/>
        <end position="39"/>
    </location>
</feature>
<evidence type="ECO:0000256" key="5">
    <source>
        <dbReference type="ARBA" id="ARBA00023242"/>
    </source>
</evidence>
<dbReference type="PANTHER" id="PTHR13484">
    <property type="entry name" value="FIP1-LIKE 1 PROTEIN"/>
    <property type="match status" value="1"/>
</dbReference>
<dbReference type="EMBL" id="QLNQ01000021">
    <property type="protein sequence ID" value="RCK64825.1"/>
    <property type="molecule type" value="Genomic_DNA"/>
</dbReference>
<feature type="region of interest" description="Disordered" evidence="6">
    <location>
        <begin position="1"/>
        <end position="118"/>
    </location>
</feature>
<evidence type="ECO:0000256" key="4">
    <source>
        <dbReference type="ARBA" id="ARBA00022664"/>
    </source>
</evidence>
<evidence type="ECO:0000256" key="1">
    <source>
        <dbReference type="ARBA" id="ARBA00004123"/>
    </source>
</evidence>
<feature type="compositionally biased region" description="Basic and acidic residues" evidence="6">
    <location>
        <begin position="99"/>
        <end position="108"/>
    </location>
</feature>
<comment type="similarity">
    <text evidence="2">Belongs to the FIP1 family.</text>
</comment>
<proteinExistence type="inferred from homology"/>
<evidence type="ECO:0000259" key="7">
    <source>
        <dbReference type="Pfam" id="PF05182"/>
    </source>
</evidence>
<gene>
    <name evidence="8" type="primary">FIP1</name>
    <name evidence="8" type="ORF">Cantr_00678</name>
</gene>
<dbReference type="Pfam" id="PF05182">
    <property type="entry name" value="Fip1"/>
    <property type="match status" value="1"/>
</dbReference>
<dbReference type="GO" id="GO:0006397">
    <property type="term" value="P:mRNA processing"/>
    <property type="evidence" value="ECO:0007669"/>
    <property type="project" value="UniProtKB-KW"/>
</dbReference>
<feature type="compositionally biased region" description="Acidic residues" evidence="6">
    <location>
        <begin position="47"/>
        <end position="70"/>
    </location>
</feature>
<comment type="caution">
    <text evidence="8">The sequence shown here is derived from an EMBL/GenBank/DDBJ whole genome shotgun (WGS) entry which is preliminary data.</text>
</comment>
<evidence type="ECO:0000313" key="9">
    <source>
        <dbReference type="Proteomes" id="UP000253472"/>
    </source>
</evidence>
<evidence type="ECO:0000256" key="3">
    <source>
        <dbReference type="ARBA" id="ARBA00017404"/>
    </source>
</evidence>
<evidence type="ECO:0000313" key="8">
    <source>
        <dbReference type="EMBL" id="RCK64825.1"/>
    </source>
</evidence>